<organism evidence="8 9">
    <name type="scientific">Filimonas effusa</name>
    <dbReference type="NCBI Taxonomy" id="2508721"/>
    <lineage>
        <taxon>Bacteria</taxon>
        <taxon>Pseudomonadati</taxon>
        <taxon>Bacteroidota</taxon>
        <taxon>Chitinophagia</taxon>
        <taxon>Chitinophagales</taxon>
        <taxon>Chitinophagaceae</taxon>
        <taxon>Filimonas</taxon>
    </lineage>
</organism>
<evidence type="ECO:0000256" key="2">
    <source>
        <dbReference type="ARBA" id="ARBA00022448"/>
    </source>
</evidence>
<evidence type="ECO:0000313" key="8">
    <source>
        <dbReference type="EMBL" id="RXK81975.1"/>
    </source>
</evidence>
<evidence type="ECO:0000256" key="1">
    <source>
        <dbReference type="ARBA" id="ARBA00004571"/>
    </source>
</evidence>
<dbReference type="GO" id="GO:0009279">
    <property type="term" value="C:cell outer membrane"/>
    <property type="evidence" value="ECO:0007669"/>
    <property type="project" value="UniProtKB-SubCell"/>
</dbReference>
<evidence type="ECO:0000256" key="7">
    <source>
        <dbReference type="ARBA" id="ARBA00023237"/>
    </source>
</evidence>
<accession>A0A4Q1D270</accession>
<keyword evidence="4" id="KW-0812">Transmembrane</keyword>
<dbReference type="SUPFAM" id="SSF56935">
    <property type="entry name" value="Porins"/>
    <property type="match status" value="1"/>
</dbReference>
<keyword evidence="9" id="KW-1185">Reference proteome</keyword>
<dbReference type="GO" id="GO:0015344">
    <property type="term" value="F:siderophore uptake transmembrane transporter activity"/>
    <property type="evidence" value="ECO:0007669"/>
    <property type="project" value="TreeGrafter"/>
</dbReference>
<keyword evidence="2" id="KW-0813">Transport</keyword>
<reference evidence="8 9" key="1">
    <citation type="submission" date="2019-01" db="EMBL/GenBank/DDBJ databases">
        <title>Filimonas sp. strain TTM-71.</title>
        <authorList>
            <person name="Chen W.-M."/>
        </authorList>
    </citation>
    <scope>NUCLEOTIDE SEQUENCE [LARGE SCALE GENOMIC DNA]</scope>
    <source>
        <strain evidence="8 9">TTM-71</strain>
    </source>
</reference>
<evidence type="ECO:0000256" key="3">
    <source>
        <dbReference type="ARBA" id="ARBA00022452"/>
    </source>
</evidence>
<dbReference type="PROSITE" id="PS51257">
    <property type="entry name" value="PROKAR_LIPOPROTEIN"/>
    <property type="match status" value="1"/>
</dbReference>
<dbReference type="AlphaFoldDB" id="A0A4Q1D270"/>
<protein>
    <submittedName>
        <fullName evidence="8">TonB-dependent receptor</fullName>
    </submittedName>
</protein>
<dbReference type="RefSeq" id="WP_129005372.1">
    <property type="nucleotide sequence ID" value="NZ_SDHZ01000003.1"/>
</dbReference>
<dbReference type="InterPro" id="IPR036942">
    <property type="entry name" value="Beta-barrel_TonB_sf"/>
</dbReference>
<evidence type="ECO:0000256" key="6">
    <source>
        <dbReference type="ARBA" id="ARBA00023136"/>
    </source>
</evidence>
<dbReference type="InterPro" id="IPR039426">
    <property type="entry name" value="TonB-dep_rcpt-like"/>
</dbReference>
<keyword evidence="8" id="KW-0675">Receptor</keyword>
<keyword evidence="3" id="KW-1134">Transmembrane beta strand</keyword>
<evidence type="ECO:0000256" key="5">
    <source>
        <dbReference type="ARBA" id="ARBA00022729"/>
    </source>
</evidence>
<comment type="subcellular location">
    <subcellularLocation>
        <location evidence="1">Cell outer membrane</location>
        <topology evidence="1">Multi-pass membrane protein</topology>
    </subcellularLocation>
</comment>
<name>A0A4Q1D270_9BACT</name>
<evidence type="ECO:0000313" key="9">
    <source>
        <dbReference type="Proteomes" id="UP000290545"/>
    </source>
</evidence>
<keyword evidence="7" id="KW-0998">Cell outer membrane</keyword>
<dbReference type="EMBL" id="SDHZ01000003">
    <property type="protein sequence ID" value="RXK81975.1"/>
    <property type="molecule type" value="Genomic_DNA"/>
</dbReference>
<dbReference type="Gene3D" id="2.40.170.20">
    <property type="entry name" value="TonB-dependent receptor, beta-barrel domain"/>
    <property type="match status" value="1"/>
</dbReference>
<proteinExistence type="predicted"/>
<keyword evidence="5" id="KW-0732">Signal</keyword>
<dbReference type="Proteomes" id="UP000290545">
    <property type="component" value="Unassembled WGS sequence"/>
</dbReference>
<dbReference type="GO" id="GO:0044718">
    <property type="term" value="P:siderophore transmembrane transport"/>
    <property type="evidence" value="ECO:0007669"/>
    <property type="project" value="TreeGrafter"/>
</dbReference>
<dbReference type="PANTHER" id="PTHR30069:SF29">
    <property type="entry name" value="HEMOGLOBIN AND HEMOGLOBIN-HAPTOGLOBIN-BINDING PROTEIN 1-RELATED"/>
    <property type="match status" value="1"/>
</dbReference>
<keyword evidence="6" id="KW-0472">Membrane</keyword>
<evidence type="ECO:0000256" key="4">
    <source>
        <dbReference type="ARBA" id="ARBA00022692"/>
    </source>
</evidence>
<dbReference type="PANTHER" id="PTHR30069">
    <property type="entry name" value="TONB-DEPENDENT OUTER MEMBRANE RECEPTOR"/>
    <property type="match status" value="1"/>
</dbReference>
<gene>
    <name evidence="8" type="ORF">ESB13_19540</name>
</gene>
<sequence>MKYLLLPAATILMTASCLYSQDHKHEADSVGTRQLEEVIVIGRTAYDSSRTMKMLASLDTYLDAAAGINMIKRGGYAWEPMLNGMATERSVITVDGMRIYGACTDRMDPITSYVDITHLAQAKVSHGQSGASQGSTIAGSIDLQRKKPGFSGAPFAGTVFSGLETSNMQRILGGSFSRSTNKFFGDISFIYRDADNYKAGGGKEINYTQFTKYNISSSIGYKLNERQHVEAAFIFDRASDVGYAALPMDVSLARAVIASVSYFVHPLNGVVSNWETKVYYNTVKHIMDDSKRPDVPVRMDMPGRAKTAGFYSRMNGRSGIHNFMANLSAHFNNSYAEMTMFSNDANTRDMFMLTWPDINTMYGSVFIEDKIRWLAGWYTTVSAGLGYQRNAVSSTLGLNSLKIFYPSLHDSKSRVLPSLSVALSRETTNWKHLVRAGYGQRAPSVSEAYGFYLFNSFDRFDYIGNPFLENEKSMEAGISSSYSSPRVSLKIFGNYFHILDYIIGRANAGYSAMTIGAAGVKTYESLSSADIISAGVDAGYQVITGLKLKSGISYKYGRDQSGGKLPLMQPFQYNLGAAYVKSSLSAEISVQGSASYSDYSKAYGETPAAAWHILNASLGKTFSFGRQQLQLKGGAENILDRSYTSFADWNRIPRMGRNFFFNIIYSL</sequence>
<dbReference type="OrthoDB" id="9759247at2"/>
<comment type="caution">
    <text evidence="8">The sequence shown here is derived from an EMBL/GenBank/DDBJ whole genome shotgun (WGS) entry which is preliminary data.</text>
</comment>